<evidence type="ECO:0000313" key="1">
    <source>
        <dbReference type="EMBL" id="KAI3729803.1"/>
    </source>
</evidence>
<protein>
    <submittedName>
        <fullName evidence="1">Uncharacterized protein</fullName>
    </submittedName>
</protein>
<reference evidence="2" key="1">
    <citation type="journal article" date="2022" name="Mol. Ecol. Resour.">
        <title>The genomes of chicory, endive, great burdock and yacon provide insights into Asteraceae palaeo-polyploidization history and plant inulin production.</title>
        <authorList>
            <person name="Fan W."/>
            <person name="Wang S."/>
            <person name="Wang H."/>
            <person name="Wang A."/>
            <person name="Jiang F."/>
            <person name="Liu H."/>
            <person name="Zhao H."/>
            <person name="Xu D."/>
            <person name="Zhang Y."/>
        </authorList>
    </citation>
    <scope>NUCLEOTIDE SEQUENCE [LARGE SCALE GENOMIC DNA]</scope>
    <source>
        <strain evidence="2">cv. Niubang</strain>
    </source>
</reference>
<evidence type="ECO:0000313" key="2">
    <source>
        <dbReference type="Proteomes" id="UP001055879"/>
    </source>
</evidence>
<dbReference type="Proteomes" id="UP001055879">
    <property type="component" value="Linkage Group LG05"/>
</dbReference>
<proteinExistence type="predicted"/>
<gene>
    <name evidence="1" type="ORF">L6452_18473</name>
</gene>
<keyword evidence="2" id="KW-1185">Reference proteome</keyword>
<dbReference type="EMBL" id="CM042051">
    <property type="protein sequence ID" value="KAI3729803.1"/>
    <property type="molecule type" value="Genomic_DNA"/>
</dbReference>
<sequence>MVEVCTRDVIVISGLPATTCVPNQIQQAHIPSVFLFEFKHFVSSKKNTTTTTVSTTTRTTTGHPSNRFCGCLKKLKPKSCGVVLCKWVSLFRCGYCENSRDLRDSPSVTTPRSRSRNAIGENGANEFCFFDVGIAKTQEIYVIRHRYCENSRDLRDSPPVTTPRSGSQNVAGENGEEDEHVTVEVRRRILGFFAETVVKLNLQKLASVAEAIARGGSIAVGEFIW</sequence>
<name>A0ACB9C6A1_ARCLA</name>
<accession>A0ACB9C6A1</accession>
<organism evidence="1 2">
    <name type="scientific">Arctium lappa</name>
    <name type="common">Greater burdock</name>
    <name type="synonym">Lappa major</name>
    <dbReference type="NCBI Taxonomy" id="4217"/>
    <lineage>
        <taxon>Eukaryota</taxon>
        <taxon>Viridiplantae</taxon>
        <taxon>Streptophyta</taxon>
        <taxon>Embryophyta</taxon>
        <taxon>Tracheophyta</taxon>
        <taxon>Spermatophyta</taxon>
        <taxon>Magnoliopsida</taxon>
        <taxon>eudicotyledons</taxon>
        <taxon>Gunneridae</taxon>
        <taxon>Pentapetalae</taxon>
        <taxon>asterids</taxon>
        <taxon>campanulids</taxon>
        <taxon>Asterales</taxon>
        <taxon>Asteraceae</taxon>
        <taxon>Carduoideae</taxon>
        <taxon>Cardueae</taxon>
        <taxon>Arctiinae</taxon>
        <taxon>Arctium</taxon>
    </lineage>
</organism>
<comment type="caution">
    <text evidence="1">The sequence shown here is derived from an EMBL/GenBank/DDBJ whole genome shotgun (WGS) entry which is preliminary data.</text>
</comment>
<reference evidence="1 2" key="2">
    <citation type="journal article" date="2022" name="Mol. Ecol. Resour.">
        <title>The genomes of chicory, endive, great burdock and yacon provide insights into Asteraceae paleo-polyploidization history and plant inulin production.</title>
        <authorList>
            <person name="Fan W."/>
            <person name="Wang S."/>
            <person name="Wang H."/>
            <person name="Wang A."/>
            <person name="Jiang F."/>
            <person name="Liu H."/>
            <person name="Zhao H."/>
            <person name="Xu D."/>
            <person name="Zhang Y."/>
        </authorList>
    </citation>
    <scope>NUCLEOTIDE SEQUENCE [LARGE SCALE GENOMIC DNA]</scope>
    <source>
        <strain evidence="2">cv. Niubang</strain>
    </source>
</reference>